<evidence type="ECO:0000313" key="16">
    <source>
        <dbReference type="EMBL" id="CAI8003132.1"/>
    </source>
</evidence>
<dbReference type="FunFam" id="3.90.550.10:FF:000003">
    <property type="entry name" value="2-C-methyl-D-erythritol 4-phosphate cytidylyltransferase"/>
    <property type="match status" value="1"/>
</dbReference>
<dbReference type="Gene3D" id="3.30.1330.50">
    <property type="entry name" value="2-C-methyl-D-erythritol 2,4-cyclodiphosphate synthase"/>
    <property type="match status" value="1"/>
</dbReference>
<evidence type="ECO:0000256" key="9">
    <source>
        <dbReference type="ARBA" id="ARBA00022695"/>
    </source>
</evidence>
<protein>
    <recommendedName>
        <fullName evidence="14">2-C-methyl-D-erythritol 4-phosphate cytidylyltransferase, chloroplastic</fullName>
        <ecNumber evidence="6">2.7.7.60</ecNumber>
        <ecNumber evidence="7">4.6.1.12</ecNumber>
    </recommendedName>
</protein>
<evidence type="ECO:0000256" key="8">
    <source>
        <dbReference type="ARBA" id="ARBA00022679"/>
    </source>
</evidence>
<dbReference type="Gene3D" id="3.90.550.10">
    <property type="entry name" value="Spore Coat Polysaccharide Biosynthesis Protein SpsA, Chain A"/>
    <property type="match status" value="1"/>
</dbReference>
<dbReference type="GO" id="GO:0008685">
    <property type="term" value="F:2-C-methyl-D-erythritol 2,4-cyclodiphosphate synthase activity"/>
    <property type="evidence" value="ECO:0007669"/>
    <property type="project" value="UniProtKB-EC"/>
</dbReference>
<dbReference type="Pfam" id="PF02542">
    <property type="entry name" value="YgbB"/>
    <property type="match status" value="1"/>
</dbReference>
<dbReference type="EC" id="2.7.7.60" evidence="6"/>
<evidence type="ECO:0000256" key="5">
    <source>
        <dbReference type="ARBA" id="ARBA00009789"/>
    </source>
</evidence>
<keyword evidence="8" id="KW-0808">Transferase</keyword>
<evidence type="ECO:0000259" key="15">
    <source>
        <dbReference type="Pfam" id="PF02542"/>
    </source>
</evidence>
<dbReference type="GO" id="GO:0046872">
    <property type="term" value="F:metal ion binding"/>
    <property type="evidence" value="ECO:0007669"/>
    <property type="project" value="UniProtKB-KW"/>
</dbReference>
<dbReference type="GO" id="GO:0016114">
    <property type="term" value="P:terpenoid biosynthetic process"/>
    <property type="evidence" value="ECO:0007669"/>
    <property type="project" value="InterPro"/>
</dbReference>
<dbReference type="PANTHER" id="PTHR32125:SF4">
    <property type="entry name" value="2-C-METHYL-D-ERYTHRITOL 4-PHOSPHATE CYTIDYLYLTRANSFERASE, CHLOROPLASTIC"/>
    <property type="match status" value="1"/>
</dbReference>
<comment type="pathway">
    <text evidence="4">Isoprenoid biosynthesis; isopentenyl diphosphate biosynthesis via DXP pathway; isopentenyl diphosphate from 1-deoxy-D-xylulose 5-phosphate: step 2/6.</text>
</comment>
<dbReference type="PROSITE" id="PS01350">
    <property type="entry name" value="ISPF"/>
    <property type="match status" value="1"/>
</dbReference>
<evidence type="ECO:0000256" key="7">
    <source>
        <dbReference type="ARBA" id="ARBA00012579"/>
    </source>
</evidence>
<dbReference type="InterPro" id="IPR001228">
    <property type="entry name" value="IspD"/>
</dbReference>
<evidence type="ECO:0000256" key="4">
    <source>
        <dbReference type="ARBA" id="ARBA00004787"/>
    </source>
</evidence>
<organism evidence="16 17">
    <name type="scientific">Geodia barretti</name>
    <name type="common">Barrett's horny sponge</name>
    <dbReference type="NCBI Taxonomy" id="519541"/>
    <lineage>
        <taxon>Eukaryota</taxon>
        <taxon>Metazoa</taxon>
        <taxon>Porifera</taxon>
        <taxon>Demospongiae</taxon>
        <taxon>Heteroscleromorpha</taxon>
        <taxon>Tetractinellida</taxon>
        <taxon>Astrophorina</taxon>
        <taxon>Geodiidae</taxon>
        <taxon>Geodia</taxon>
    </lineage>
</organism>
<evidence type="ECO:0000256" key="1">
    <source>
        <dbReference type="ARBA" id="ARBA00000200"/>
    </source>
</evidence>
<dbReference type="NCBIfam" id="TIGR00453">
    <property type="entry name" value="ispD"/>
    <property type="match status" value="1"/>
</dbReference>
<comment type="similarity">
    <text evidence="5">Belongs to the IspD/TarI cytidylyltransferase family. IspD subfamily.</text>
</comment>
<evidence type="ECO:0000256" key="14">
    <source>
        <dbReference type="ARBA" id="ARBA00069967"/>
    </source>
</evidence>
<dbReference type="SUPFAM" id="SSF69765">
    <property type="entry name" value="IpsF-like"/>
    <property type="match status" value="1"/>
</dbReference>
<evidence type="ECO:0000256" key="11">
    <source>
        <dbReference type="ARBA" id="ARBA00023229"/>
    </source>
</evidence>
<evidence type="ECO:0000256" key="13">
    <source>
        <dbReference type="ARBA" id="ARBA00023268"/>
    </source>
</evidence>
<dbReference type="Pfam" id="PF01128">
    <property type="entry name" value="IspD"/>
    <property type="match status" value="1"/>
</dbReference>
<comment type="caution">
    <text evidence="16">The sequence shown here is derived from an EMBL/GenBank/DDBJ whole genome shotgun (WGS) entry which is preliminary data.</text>
</comment>
<keyword evidence="10" id="KW-0479">Metal-binding</keyword>
<dbReference type="SUPFAM" id="SSF53448">
    <property type="entry name" value="Nucleotide-diphospho-sugar transferases"/>
    <property type="match status" value="1"/>
</dbReference>
<dbReference type="PROSITE" id="PS01295">
    <property type="entry name" value="ISPD"/>
    <property type="match status" value="1"/>
</dbReference>
<dbReference type="InterPro" id="IPR020555">
    <property type="entry name" value="MECDP_synthase_CS"/>
</dbReference>
<dbReference type="Proteomes" id="UP001174909">
    <property type="component" value="Unassembled WGS sequence"/>
</dbReference>
<dbReference type="InterPro" id="IPR034683">
    <property type="entry name" value="IspD/TarI"/>
</dbReference>
<reference evidence="16" key="1">
    <citation type="submission" date="2023-03" db="EMBL/GenBank/DDBJ databases">
        <authorList>
            <person name="Steffen K."/>
            <person name="Cardenas P."/>
        </authorList>
    </citation>
    <scope>NUCLEOTIDE SEQUENCE</scope>
</reference>
<comment type="pathway">
    <text evidence="3">Isoprenoid biosynthesis; isopentenyl diphosphate biosynthesis via DXP pathway; isopentenyl diphosphate from 1-deoxy-D-xylulose 5-phosphate: step 4/6.</text>
</comment>
<accession>A0AA35R3R8</accession>
<dbReference type="PANTHER" id="PTHR32125">
    <property type="entry name" value="2-C-METHYL-D-ERYTHRITOL 4-PHOSPHATE CYTIDYLYLTRANSFERASE, CHLOROPLASTIC"/>
    <property type="match status" value="1"/>
</dbReference>
<dbReference type="HAMAP" id="MF_00108">
    <property type="entry name" value="IspD"/>
    <property type="match status" value="1"/>
</dbReference>
<evidence type="ECO:0000256" key="3">
    <source>
        <dbReference type="ARBA" id="ARBA00004709"/>
    </source>
</evidence>
<keyword evidence="12" id="KW-0456">Lyase</keyword>
<comment type="catalytic activity">
    <reaction evidence="1">
        <text>4-CDP-2-C-methyl-D-erythritol 2-phosphate = 2-C-methyl-D-erythritol 2,4-cyclic diphosphate + CMP</text>
        <dbReference type="Rhea" id="RHEA:23864"/>
        <dbReference type="ChEBI" id="CHEBI:57919"/>
        <dbReference type="ChEBI" id="CHEBI:58483"/>
        <dbReference type="ChEBI" id="CHEBI:60377"/>
        <dbReference type="EC" id="4.6.1.12"/>
    </reaction>
</comment>
<keyword evidence="11" id="KW-0414">Isoprene biosynthesis</keyword>
<dbReference type="InterPro" id="IPR036571">
    <property type="entry name" value="MECDP_synthase_sf"/>
</dbReference>
<dbReference type="CDD" id="cd02516">
    <property type="entry name" value="CDP-ME_synthetase"/>
    <property type="match status" value="1"/>
</dbReference>
<name>A0AA35R3R8_GEOBA</name>
<evidence type="ECO:0000256" key="12">
    <source>
        <dbReference type="ARBA" id="ARBA00023239"/>
    </source>
</evidence>
<evidence type="ECO:0000256" key="6">
    <source>
        <dbReference type="ARBA" id="ARBA00012526"/>
    </source>
</evidence>
<keyword evidence="13" id="KW-0511">Multifunctional enzyme</keyword>
<keyword evidence="9" id="KW-0548">Nucleotidyltransferase</keyword>
<gene>
    <name evidence="16" type="ORF">GBAR_LOCUS3554</name>
</gene>
<keyword evidence="17" id="KW-1185">Reference proteome</keyword>
<dbReference type="EMBL" id="CASHTH010000504">
    <property type="protein sequence ID" value="CAI8003132.1"/>
    <property type="molecule type" value="Genomic_DNA"/>
</dbReference>
<dbReference type="InterPro" id="IPR029044">
    <property type="entry name" value="Nucleotide-diphossugar_trans"/>
</dbReference>
<dbReference type="InterPro" id="IPR050088">
    <property type="entry name" value="IspD/TarI_cytidylyltransf_bact"/>
</dbReference>
<dbReference type="InterPro" id="IPR003526">
    <property type="entry name" value="MECDP_synthase"/>
</dbReference>
<comment type="cofactor">
    <cofactor evidence="2">
        <name>a divalent metal cation</name>
        <dbReference type="ChEBI" id="CHEBI:60240"/>
    </cofactor>
</comment>
<evidence type="ECO:0000256" key="2">
    <source>
        <dbReference type="ARBA" id="ARBA00001968"/>
    </source>
</evidence>
<evidence type="ECO:0000313" key="17">
    <source>
        <dbReference type="Proteomes" id="UP001174909"/>
    </source>
</evidence>
<proteinExistence type="inferred from homology"/>
<dbReference type="GO" id="GO:0050518">
    <property type="term" value="F:2-C-methyl-D-erythritol 4-phosphate cytidylyltransferase activity"/>
    <property type="evidence" value="ECO:0007669"/>
    <property type="project" value="UniProtKB-EC"/>
</dbReference>
<evidence type="ECO:0000256" key="10">
    <source>
        <dbReference type="ARBA" id="ARBA00022723"/>
    </source>
</evidence>
<dbReference type="AlphaFoldDB" id="A0AA35R3R8"/>
<dbReference type="InterPro" id="IPR018294">
    <property type="entry name" value="ISPD_synthase_CS"/>
</dbReference>
<sequence length="319" mass="35259">MKWTLMNSKVCTLIPAAGKGSRMAHSLKKPYLKLAKKPILAHTIQRFEQNTAVDAIFVIVDEDDFSECRSTVLEPHPFTKVQKLVAGGETRQRSVYNGLRALSADVDFVIVHDGVRPFVTDETIFACLTAADEWGAAAAAVPVKDTIKVADENYFITETPERERLWAVQTPQVFRKSLLEEAHQTARARQLTGTDDAALVEQLGFPVKLVKGSYANLKITTPVDLRVAEVLLSECTRKMRVGIGYDVHQLVENRKLVLGGVEIPYHLGLLGHSDADVLTHAIVDAILGAPLSVISAHIFQIRMPVMKEWTALFSYATSL</sequence>
<feature type="domain" description="2-C-methyl-D-erythritol 2,4-cyclodiphosphate synthase" evidence="15">
    <location>
        <begin position="239"/>
        <end position="290"/>
    </location>
</feature>
<dbReference type="EC" id="4.6.1.12" evidence="7"/>